<keyword evidence="2" id="KW-1185">Reference proteome</keyword>
<dbReference type="RefSeq" id="WP_368008665.1">
    <property type="nucleotide sequence ID" value="NZ_JAMXFF010000044.1"/>
</dbReference>
<evidence type="ECO:0000313" key="1">
    <source>
        <dbReference type="EMBL" id="MCT7969192.1"/>
    </source>
</evidence>
<dbReference type="Proteomes" id="UP001525890">
    <property type="component" value="Unassembled WGS sequence"/>
</dbReference>
<accession>A0ABT2MWQ6</accession>
<comment type="caution">
    <text evidence="1">The sequence shown here is derived from an EMBL/GenBank/DDBJ whole genome shotgun (WGS) entry which is preliminary data.</text>
</comment>
<evidence type="ECO:0000313" key="2">
    <source>
        <dbReference type="Proteomes" id="UP001525890"/>
    </source>
</evidence>
<organism evidence="1 2">
    <name type="scientific">Laspinema palackyanum D2a</name>
    <dbReference type="NCBI Taxonomy" id="2953684"/>
    <lineage>
        <taxon>Bacteria</taxon>
        <taxon>Bacillati</taxon>
        <taxon>Cyanobacteriota</taxon>
        <taxon>Cyanophyceae</taxon>
        <taxon>Oscillatoriophycideae</taxon>
        <taxon>Oscillatoriales</taxon>
        <taxon>Laspinemataceae</taxon>
        <taxon>Laspinema</taxon>
        <taxon>Laspinema palackyanum</taxon>
    </lineage>
</organism>
<reference evidence="1 2" key="1">
    <citation type="journal article" date="2022" name="Front. Microbiol.">
        <title>High genomic differentiation and limited gene flow indicate recent cryptic speciation within the genus Laspinema (cyanobacteria).</title>
        <authorList>
            <person name="Stanojkovic A."/>
            <person name="Skoupy S."/>
            <person name="Skaloud P."/>
            <person name="Dvorak P."/>
        </authorList>
    </citation>
    <scope>NUCLEOTIDE SEQUENCE [LARGE SCALE GENOMIC DNA]</scope>
    <source>
        <strain evidence="1 2">D2a</strain>
    </source>
</reference>
<protein>
    <submittedName>
        <fullName evidence="1">Uncharacterized protein</fullName>
    </submittedName>
</protein>
<dbReference type="EMBL" id="JAMXFF010000044">
    <property type="protein sequence ID" value="MCT7969192.1"/>
    <property type="molecule type" value="Genomic_DNA"/>
</dbReference>
<sequence length="88" mass="9655">MNQAIEQLLFKFIVGKNRTMNDSIFLNSLFLGLIVMGQPSSTLEVTSAALGSHLGLIAMEISTAENSSEICFDDKGNKYHCPSFHETT</sequence>
<name>A0ABT2MWQ6_9CYAN</name>
<proteinExistence type="predicted"/>
<gene>
    <name evidence="1" type="ORF">NG799_23020</name>
</gene>